<dbReference type="PANTHER" id="PTHR43065:SF10">
    <property type="entry name" value="PEROXIDE STRESS-ACTIVATED HISTIDINE KINASE MAK3"/>
    <property type="match status" value="1"/>
</dbReference>
<dbReference type="SMART" id="SM00387">
    <property type="entry name" value="HATPase_c"/>
    <property type="match status" value="1"/>
</dbReference>
<evidence type="ECO:0000313" key="12">
    <source>
        <dbReference type="Proteomes" id="UP001228113"/>
    </source>
</evidence>
<evidence type="ECO:0000256" key="5">
    <source>
        <dbReference type="ARBA" id="ARBA00022741"/>
    </source>
</evidence>
<keyword evidence="6" id="KW-0418">Kinase</keyword>
<proteinExistence type="predicted"/>
<keyword evidence="12" id="KW-1185">Reference proteome</keyword>
<feature type="domain" description="Histidine kinase" evidence="10">
    <location>
        <begin position="355"/>
        <end position="566"/>
    </location>
</feature>
<evidence type="ECO:0000256" key="7">
    <source>
        <dbReference type="ARBA" id="ARBA00022840"/>
    </source>
</evidence>
<dbReference type="Gene3D" id="3.30.565.10">
    <property type="entry name" value="Histidine kinase-like ATPase, C-terminal domain"/>
    <property type="match status" value="1"/>
</dbReference>
<organism evidence="11 12">
    <name type="scientific">Mesoterricola sediminis</name>
    <dbReference type="NCBI Taxonomy" id="2927980"/>
    <lineage>
        <taxon>Bacteria</taxon>
        <taxon>Pseudomonadati</taxon>
        <taxon>Acidobacteriota</taxon>
        <taxon>Holophagae</taxon>
        <taxon>Holophagales</taxon>
        <taxon>Holophagaceae</taxon>
        <taxon>Mesoterricola</taxon>
    </lineage>
</organism>
<evidence type="ECO:0000256" key="8">
    <source>
        <dbReference type="ARBA" id="ARBA00023012"/>
    </source>
</evidence>
<feature type="transmembrane region" description="Helical" evidence="9">
    <location>
        <begin position="67"/>
        <end position="89"/>
    </location>
</feature>
<dbReference type="Proteomes" id="UP001228113">
    <property type="component" value="Chromosome"/>
</dbReference>
<protein>
    <recommendedName>
        <fullName evidence="2">histidine kinase</fullName>
        <ecNumber evidence="2">2.7.13.3</ecNumber>
    </recommendedName>
</protein>
<dbReference type="InterPro" id="IPR003594">
    <property type="entry name" value="HATPase_dom"/>
</dbReference>
<dbReference type="PRINTS" id="PR00344">
    <property type="entry name" value="BCTRLSENSOR"/>
</dbReference>
<name>A0AA48KEN5_9BACT</name>
<feature type="transmembrane region" description="Helical" evidence="9">
    <location>
        <begin position="101"/>
        <end position="119"/>
    </location>
</feature>
<dbReference type="GO" id="GO:0005524">
    <property type="term" value="F:ATP binding"/>
    <property type="evidence" value="ECO:0007669"/>
    <property type="project" value="UniProtKB-KW"/>
</dbReference>
<keyword evidence="9" id="KW-0812">Transmembrane</keyword>
<keyword evidence="9" id="KW-0472">Membrane</keyword>
<dbReference type="AlphaFoldDB" id="A0AA48KEN5"/>
<feature type="transmembrane region" description="Helical" evidence="9">
    <location>
        <begin position="290"/>
        <end position="310"/>
    </location>
</feature>
<dbReference type="PROSITE" id="PS50109">
    <property type="entry name" value="HIS_KIN"/>
    <property type="match status" value="1"/>
</dbReference>
<dbReference type="InterPro" id="IPR004358">
    <property type="entry name" value="Sig_transdc_His_kin-like_C"/>
</dbReference>
<keyword evidence="9" id="KW-1133">Transmembrane helix</keyword>
<dbReference type="EC" id="2.7.13.3" evidence="2"/>
<dbReference type="InterPro" id="IPR005467">
    <property type="entry name" value="His_kinase_dom"/>
</dbReference>
<feature type="transmembrane region" description="Helical" evidence="9">
    <location>
        <begin position="164"/>
        <end position="185"/>
    </location>
</feature>
<keyword evidence="7" id="KW-0067">ATP-binding</keyword>
<evidence type="ECO:0000313" key="11">
    <source>
        <dbReference type="EMBL" id="BDU75638.1"/>
    </source>
</evidence>
<keyword evidence="3" id="KW-0597">Phosphoprotein</keyword>
<evidence type="ECO:0000256" key="1">
    <source>
        <dbReference type="ARBA" id="ARBA00000085"/>
    </source>
</evidence>
<feature type="transmembrane region" description="Helical" evidence="9">
    <location>
        <begin position="37"/>
        <end position="55"/>
    </location>
</feature>
<comment type="catalytic activity">
    <reaction evidence="1">
        <text>ATP + protein L-histidine = ADP + protein N-phospho-L-histidine.</text>
        <dbReference type="EC" id="2.7.13.3"/>
    </reaction>
</comment>
<dbReference type="RefSeq" id="WP_316411051.1">
    <property type="nucleotide sequence ID" value="NZ_AP027081.1"/>
</dbReference>
<keyword evidence="4" id="KW-0808">Transferase</keyword>
<accession>A0AA48KEN5</accession>
<feature type="transmembrane region" description="Helical" evidence="9">
    <location>
        <begin position="262"/>
        <end position="284"/>
    </location>
</feature>
<dbReference type="EMBL" id="AP027081">
    <property type="protein sequence ID" value="BDU75638.1"/>
    <property type="molecule type" value="Genomic_DNA"/>
</dbReference>
<dbReference type="Pfam" id="PF02518">
    <property type="entry name" value="HATPase_c"/>
    <property type="match status" value="1"/>
</dbReference>
<dbReference type="Gene3D" id="1.10.287.130">
    <property type="match status" value="1"/>
</dbReference>
<dbReference type="KEGG" id="msea:METESE_05960"/>
<dbReference type="InterPro" id="IPR036890">
    <property type="entry name" value="HATPase_C_sf"/>
</dbReference>
<sequence>MSFPSPSLRPGLLLAGAAAASLALALAIPFLPGNLPWYVHSFTILAANVLAILACRGRARAVPAEAAGWRLFALGIGIILAGNALWVLLPAPEMARAAWRMALSAATPLGGVCMALGIWRWPWRRVGDHGFPSALGAMVFCLSIVLLPWSQASWVPYYQGEPTIRILATTMLSRLVLAGGVAAYFAAEDPRRLRGPLGWFILNSCLVFLQMAFIAKGVHRLHVAAHSPWLALTPFTSACFLLVPLCERPVEAPEAEPADNPVLAAALLHIPFLASAALIVLQVMRGASPAPWVMGTFLLLTAALVGRQFLLQVQLAASHRTLEARVAERTAELERMQGVALLNERLNAVVVLGAGLVHDLNKGLGSILNAAEVLRMELTRRMKVSGFAVEAIIEAVERSATLSSRVMDFSRQLQEDGEVRDLRRELAALEGLLRLLVPGGVHLQLQPGHEPAPVRIHTEDLKQILVNLVANARDAMPGGGTIRLAVSKEAATGETYLDVEDTGTGIAPEIQARMFDPFVTTKEPGMASGLGLASVRILLDKARARVEVQSQLGAGTRFRLVFPCPAHASA</sequence>
<evidence type="ECO:0000256" key="2">
    <source>
        <dbReference type="ARBA" id="ARBA00012438"/>
    </source>
</evidence>
<evidence type="ECO:0000256" key="4">
    <source>
        <dbReference type="ARBA" id="ARBA00022679"/>
    </source>
</evidence>
<evidence type="ECO:0000259" key="10">
    <source>
        <dbReference type="PROSITE" id="PS50109"/>
    </source>
</evidence>
<evidence type="ECO:0000256" key="6">
    <source>
        <dbReference type="ARBA" id="ARBA00022777"/>
    </source>
</evidence>
<evidence type="ECO:0000256" key="9">
    <source>
        <dbReference type="SAM" id="Phobius"/>
    </source>
</evidence>
<reference evidence="11" key="1">
    <citation type="journal article" date="2023" name="Int. J. Syst. Evol. Microbiol.">
        <title>Mesoterricola silvestris gen. nov., sp. nov., Mesoterricola sediminis sp. nov., Geothrix oryzae sp. nov., Geothrix edaphica sp. nov., Geothrix rubra sp. nov., and Geothrix limicola sp. nov., six novel members of Acidobacteriota isolated from soils.</title>
        <authorList>
            <person name="Itoh H."/>
            <person name="Sugisawa Y."/>
            <person name="Mise K."/>
            <person name="Xu Z."/>
            <person name="Kuniyasu M."/>
            <person name="Ushijima N."/>
            <person name="Kawano K."/>
            <person name="Kobayashi E."/>
            <person name="Shiratori Y."/>
            <person name="Masuda Y."/>
            <person name="Senoo K."/>
        </authorList>
    </citation>
    <scope>NUCLEOTIDE SEQUENCE</scope>
    <source>
        <strain evidence="11">W786</strain>
    </source>
</reference>
<dbReference type="SUPFAM" id="SSF55874">
    <property type="entry name" value="ATPase domain of HSP90 chaperone/DNA topoisomerase II/histidine kinase"/>
    <property type="match status" value="1"/>
</dbReference>
<keyword evidence="5" id="KW-0547">Nucleotide-binding</keyword>
<feature type="transmembrane region" description="Helical" evidence="9">
    <location>
        <begin position="131"/>
        <end position="152"/>
    </location>
</feature>
<dbReference type="GO" id="GO:0004673">
    <property type="term" value="F:protein histidine kinase activity"/>
    <property type="evidence" value="ECO:0007669"/>
    <property type="project" value="UniProtKB-EC"/>
</dbReference>
<feature type="transmembrane region" description="Helical" evidence="9">
    <location>
        <begin position="197"/>
        <end position="215"/>
    </location>
</feature>
<keyword evidence="8" id="KW-0902">Two-component regulatory system</keyword>
<evidence type="ECO:0000256" key="3">
    <source>
        <dbReference type="ARBA" id="ARBA00022553"/>
    </source>
</evidence>
<dbReference type="GO" id="GO:0000160">
    <property type="term" value="P:phosphorelay signal transduction system"/>
    <property type="evidence" value="ECO:0007669"/>
    <property type="project" value="UniProtKB-KW"/>
</dbReference>
<gene>
    <name evidence="11" type="ORF">METESE_05960</name>
</gene>
<dbReference type="PANTHER" id="PTHR43065">
    <property type="entry name" value="SENSOR HISTIDINE KINASE"/>
    <property type="match status" value="1"/>
</dbReference>